<sequence>MDCRYLVIQDEASSPALDDLVTSALITKGTSDDHPTPRKSPQPLSSRQNEKDGVTYASVPTVPFDELDDTDEGGRPLQSTKALTGAESRDLLPAVDIGSGTKLQCLLTIALGVACFLACIICSIGFWTKSTGPPLVYLPKGLPGEALSFIVNIILTQCLEGLAYVHSVSLRWALLKENRLVFNTNIRLAANSRLSRPNSWYINSISATLLILCYAATSMLVMPRVDSDEGIHHESHINLIALLALGLALFGQTLLAFWCYYNNLRDIPSWSSNPLNTTLTILNQQLVQHREGRCIDPVQIRDTPDERPMLPRKQQPSQWQVSTSARNAIIFIWILTGLSFVWFLTIVLVARANMIGAINKVNHLPNAKWHFSLAWDPSGNPIVGETGATTYFNAVFFSLDYVEQIQSMSFVAALIVGLLFVCIIQGLQTLGLHCAELIVNLSRDEDVWRALDAQDGSGAKNHVLKNPPILAALMSWKYLTLLIFKSLLHWLLGQSSQPSFDYIVDSRVWFTMNYARLFVYVICAAAFASALTFLTFMKPKGPQPATYGHIQTIADLIDDWTLNENGRFWWGDKGCTEGVRHAGMSSKKTGLGQIQMNTPYAGELSRRFIGSTKFINKKYS</sequence>
<evidence type="ECO:0000313" key="3">
    <source>
        <dbReference type="EMBL" id="KAH8698632.1"/>
    </source>
</evidence>
<dbReference type="AlphaFoldDB" id="A0AAD4KWS8"/>
<organism evidence="3 4">
    <name type="scientific">Talaromyces proteolyticus</name>
    <dbReference type="NCBI Taxonomy" id="1131652"/>
    <lineage>
        <taxon>Eukaryota</taxon>
        <taxon>Fungi</taxon>
        <taxon>Dikarya</taxon>
        <taxon>Ascomycota</taxon>
        <taxon>Pezizomycotina</taxon>
        <taxon>Eurotiomycetes</taxon>
        <taxon>Eurotiomycetidae</taxon>
        <taxon>Eurotiales</taxon>
        <taxon>Trichocomaceae</taxon>
        <taxon>Talaromyces</taxon>
        <taxon>Talaromyces sect. Bacilispori</taxon>
    </lineage>
</organism>
<evidence type="ECO:0000313" key="4">
    <source>
        <dbReference type="Proteomes" id="UP001201262"/>
    </source>
</evidence>
<keyword evidence="2" id="KW-1133">Transmembrane helix</keyword>
<evidence type="ECO:0000256" key="1">
    <source>
        <dbReference type="SAM" id="MobiDB-lite"/>
    </source>
</evidence>
<feature type="region of interest" description="Disordered" evidence="1">
    <location>
        <begin position="26"/>
        <end position="52"/>
    </location>
</feature>
<feature type="transmembrane region" description="Helical" evidence="2">
    <location>
        <begin position="237"/>
        <end position="261"/>
    </location>
</feature>
<dbReference type="EMBL" id="JAJTJA010000005">
    <property type="protein sequence ID" value="KAH8698632.1"/>
    <property type="molecule type" value="Genomic_DNA"/>
</dbReference>
<dbReference type="Proteomes" id="UP001201262">
    <property type="component" value="Unassembled WGS sequence"/>
</dbReference>
<feature type="transmembrane region" description="Helical" evidence="2">
    <location>
        <begin position="517"/>
        <end position="537"/>
    </location>
</feature>
<reference evidence="3" key="1">
    <citation type="submission" date="2021-12" db="EMBL/GenBank/DDBJ databases">
        <title>Convergent genome expansion in fungi linked to evolution of root-endophyte symbiosis.</title>
        <authorList>
            <consortium name="DOE Joint Genome Institute"/>
            <person name="Ke Y.-H."/>
            <person name="Bonito G."/>
            <person name="Liao H.-L."/>
            <person name="Looney B."/>
            <person name="Rojas-Flechas A."/>
            <person name="Nash J."/>
            <person name="Hameed K."/>
            <person name="Schadt C."/>
            <person name="Martin F."/>
            <person name="Crous P.W."/>
            <person name="Miettinen O."/>
            <person name="Magnuson J.K."/>
            <person name="Labbe J."/>
            <person name="Jacobson D."/>
            <person name="Doktycz M.J."/>
            <person name="Veneault-Fourrey C."/>
            <person name="Kuo A."/>
            <person name="Mondo S."/>
            <person name="Calhoun S."/>
            <person name="Riley R."/>
            <person name="Ohm R."/>
            <person name="LaButti K."/>
            <person name="Andreopoulos B."/>
            <person name="Pangilinan J."/>
            <person name="Nolan M."/>
            <person name="Tritt A."/>
            <person name="Clum A."/>
            <person name="Lipzen A."/>
            <person name="Daum C."/>
            <person name="Barry K."/>
            <person name="Grigoriev I.V."/>
            <person name="Vilgalys R."/>
        </authorList>
    </citation>
    <scope>NUCLEOTIDE SEQUENCE</scope>
    <source>
        <strain evidence="3">PMI_201</strain>
    </source>
</reference>
<gene>
    <name evidence="3" type="ORF">BGW36DRAFT_426327</name>
</gene>
<name>A0AAD4KWS8_9EURO</name>
<feature type="transmembrane region" description="Helical" evidence="2">
    <location>
        <begin position="200"/>
        <end position="217"/>
    </location>
</feature>
<keyword evidence="4" id="KW-1185">Reference proteome</keyword>
<feature type="transmembrane region" description="Helical" evidence="2">
    <location>
        <begin position="105"/>
        <end position="126"/>
    </location>
</feature>
<keyword evidence="2" id="KW-0812">Transmembrane</keyword>
<accession>A0AAD4KWS8</accession>
<dbReference type="GeneID" id="70250538"/>
<protein>
    <submittedName>
        <fullName evidence="3">Uncharacterized protein</fullName>
    </submittedName>
</protein>
<dbReference type="RefSeq" id="XP_046073096.1">
    <property type="nucleotide sequence ID" value="XM_046220251.1"/>
</dbReference>
<feature type="transmembrane region" description="Helical" evidence="2">
    <location>
        <begin position="405"/>
        <end position="424"/>
    </location>
</feature>
<evidence type="ECO:0000256" key="2">
    <source>
        <dbReference type="SAM" id="Phobius"/>
    </source>
</evidence>
<proteinExistence type="predicted"/>
<feature type="transmembrane region" description="Helical" evidence="2">
    <location>
        <begin position="328"/>
        <end position="350"/>
    </location>
</feature>
<comment type="caution">
    <text evidence="3">The sequence shown here is derived from an EMBL/GenBank/DDBJ whole genome shotgun (WGS) entry which is preliminary data.</text>
</comment>
<keyword evidence="2" id="KW-0472">Membrane</keyword>
<feature type="transmembrane region" description="Helical" evidence="2">
    <location>
        <begin position="146"/>
        <end position="165"/>
    </location>
</feature>